<dbReference type="PANTHER" id="PTHR43591">
    <property type="entry name" value="METHYLTRANSFERASE"/>
    <property type="match status" value="1"/>
</dbReference>
<dbReference type="GO" id="GO:0008757">
    <property type="term" value="F:S-adenosylmethionine-dependent methyltransferase activity"/>
    <property type="evidence" value="ECO:0007669"/>
    <property type="project" value="InterPro"/>
</dbReference>
<keyword evidence="2" id="KW-0489">Methyltransferase</keyword>
<dbReference type="RefSeq" id="WP_266085407.1">
    <property type="nucleotide sequence ID" value="NZ_RKLV01000001.1"/>
</dbReference>
<reference evidence="2" key="1">
    <citation type="submission" date="2022-09" db="EMBL/GenBank/DDBJ databases">
        <title>Haloadaptaus new haloarchaeum isolated from saline soil.</title>
        <authorList>
            <person name="Duran-Viseras A."/>
            <person name="Sanchez-Porro C."/>
            <person name="Ventosa A."/>
        </authorList>
    </citation>
    <scope>NUCLEOTIDE SEQUENCE</scope>
    <source>
        <strain evidence="2">F3-133</strain>
    </source>
</reference>
<gene>
    <name evidence="2" type="ORF">EGH25_00715</name>
</gene>
<evidence type="ECO:0000259" key="1">
    <source>
        <dbReference type="Pfam" id="PF08241"/>
    </source>
</evidence>
<dbReference type="SUPFAM" id="SSF53335">
    <property type="entry name" value="S-adenosyl-L-methionine-dependent methyltransferases"/>
    <property type="match status" value="1"/>
</dbReference>
<dbReference type="AlphaFoldDB" id="A0A9Q4C230"/>
<protein>
    <submittedName>
        <fullName evidence="2">Class I SAM-dependent methyltransferase</fullName>
    </submittedName>
</protein>
<dbReference type="GO" id="GO:0032259">
    <property type="term" value="P:methylation"/>
    <property type="evidence" value="ECO:0007669"/>
    <property type="project" value="UniProtKB-KW"/>
</dbReference>
<sequence length="196" mass="21825">MRFRNTRQPDWDWWGRLWTAPGETLRDLGLKTGDDVAEVCAGNGYFAFPAGRIAQPGDVYAVDIDAALLDELEDIAEKNGVANIETVTADAYELSEHIDAVDFVLLANTLHGVDDPRRILSECREVLADDGHLVVVNWHDLQRHETTVAGEERGPPEELRMTPDKTVDVAESAGLVEAERTELPPYHYAITFRLDG</sequence>
<dbReference type="EMBL" id="RKLV01000001">
    <property type="protein sequence ID" value="MCX2817888.1"/>
    <property type="molecule type" value="Genomic_DNA"/>
</dbReference>
<dbReference type="PANTHER" id="PTHR43591:SF24">
    <property type="entry name" value="2-METHOXY-6-POLYPRENYL-1,4-BENZOQUINOL METHYLASE, MITOCHONDRIAL"/>
    <property type="match status" value="1"/>
</dbReference>
<dbReference type="Gene3D" id="3.40.50.150">
    <property type="entry name" value="Vaccinia Virus protein VP39"/>
    <property type="match status" value="1"/>
</dbReference>
<accession>A0A9Q4C230</accession>
<dbReference type="Proteomes" id="UP001149411">
    <property type="component" value="Unassembled WGS sequence"/>
</dbReference>
<comment type="caution">
    <text evidence="2">The sequence shown here is derived from an EMBL/GenBank/DDBJ whole genome shotgun (WGS) entry which is preliminary data.</text>
</comment>
<dbReference type="Pfam" id="PF08241">
    <property type="entry name" value="Methyltransf_11"/>
    <property type="match status" value="1"/>
</dbReference>
<dbReference type="CDD" id="cd02440">
    <property type="entry name" value="AdoMet_MTases"/>
    <property type="match status" value="1"/>
</dbReference>
<keyword evidence="2" id="KW-0808">Transferase</keyword>
<keyword evidence="3" id="KW-1185">Reference proteome</keyword>
<dbReference type="InterPro" id="IPR029063">
    <property type="entry name" value="SAM-dependent_MTases_sf"/>
</dbReference>
<evidence type="ECO:0000313" key="3">
    <source>
        <dbReference type="Proteomes" id="UP001149411"/>
    </source>
</evidence>
<name>A0A9Q4C230_9EURY</name>
<dbReference type="InterPro" id="IPR013216">
    <property type="entry name" value="Methyltransf_11"/>
</dbReference>
<proteinExistence type="predicted"/>
<feature type="domain" description="Methyltransferase type 11" evidence="1">
    <location>
        <begin position="38"/>
        <end position="135"/>
    </location>
</feature>
<organism evidence="2 3">
    <name type="scientific">Halorutilus salinus</name>
    <dbReference type="NCBI Taxonomy" id="2487751"/>
    <lineage>
        <taxon>Archaea</taxon>
        <taxon>Methanobacteriati</taxon>
        <taxon>Methanobacteriota</taxon>
        <taxon>Stenosarchaea group</taxon>
        <taxon>Halobacteria</taxon>
        <taxon>Halorutilales</taxon>
        <taxon>Halorutilaceae</taxon>
        <taxon>Halorutilus</taxon>
    </lineage>
</organism>
<evidence type="ECO:0000313" key="2">
    <source>
        <dbReference type="EMBL" id="MCX2817888.1"/>
    </source>
</evidence>